<dbReference type="EMBL" id="WKJO01000001">
    <property type="protein sequence ID" value="MRX22179.1"/>
    <property type="molecule type" value="Genomic_DNA"/>
</dbReference>
<reference evidence="2 3" key="1">
    <citation type="submission" date="2019-11" db="EMBL/GenBank/DDBJ databases">
        <title>Whole genome sequence of Haloferax sp. MBLA0076.</title>
        <authorList>
            <person name="Seo M.-J."/>
            <person name="Cho E.-S."/>
        </authorList>
    </citation>
    <scope>NUCLEOTIDE SEQUENCE [LARGE SCALE GENOMIC DNA]</scope>
    <source>
        <strain evidence="2 3">MBLA0076</strain>
    </source>
</reference>
<feature type="domain" description="AB hydrolase-1" evidence="1">
    <location>
        <begin position="20"/>
        <end position="255"/>
    </location>
</feature>
<gene>
    <name evidence="2" type="ORF">GJR96_09450</name>
</gene>
<dbReference type="Pfam" id="PF00561">
    <property type="entry name" value="Abhydrolase_1"/>
    <property type="match status" value="1"/>
</dbReference>
<dbReference type="PANTHER" id="PTHR43798">
    <property type="entry name" value="MONOACYLGLYCEROL LIPASE"/>
    <property type="match status" value="1"/>
</dbReference>
<evidence type="ECO:0000313" key="2">
    <source>
        <dbReference type="EMBL" id="MRX22179.1"/>
    </source>
</evidence>
<name>A0A6A8GH41_9EURY</name>
<proteinExistence type="predicted"/>
<protein>
    <submittedName>
        <fullName evidence="2">Alpha/beta fold hydrolase</fullName>
    </submittedName>
</protein>
<keyword evidence="2" id="KW-0378">Hydrolase</keyword>
<dbReference type="GO" id="GO:0016787">
    <property type="term" value="F:hydrolase activity"/>
    <property type="evidence" value="ECO:0007669"/>
    <property type="project" value="UniProtKB-KW"/>
</dbReference>
<dbReference type="InterPro" id="IPR000073">
    <property type="entry name" value="AB_hydrolase_1"/>
</dbReference>
<sequence>MATVRTNDIDTYYEQRGTGPPLVFVHAAVLDHSQWEPQIAALSDEYTTYAYDVRGHGRTGGSPRRAYTIDLFADDLDAFITELDIDRPVLCGLSTGGCIAQVYAARHDERLRGLVLADTFTPDLLSFRERLQRSLLLRATIPPVRLVGYERVERVLNWVQERLGGTDATGDYENIEQLRADAPKMATDEFAKVIRAVATFHETDVDLSAIRVPTLVLYGEDELPFVRRHARILAQLPNCTVREVPDAGHASNLDNSDYFTQATREFLTGLVTKNALGSKQDSE</sequence>
<dbReference type="Proteomes" id="UP000439022">
    <property type="component" value="Unassembled WGS sequence"/>
</dbReference>
<comment type="caution">
    <text evidence="2">The sequence shown here is derived from an EMBL/GenBank/DDBJ whole genome shotgun (WGS) entry which is preliminary data.</text>
</comment>
<dbReference type="RefSeq" id="WP_151162712.1">
    <property type="nucleotide sequence ID" value="NZ_WKJO01000001.1"/>
</dbReference>
<keyword evidence="3" id="KW-1185">Reference proteome</keyword>
<accession>A0A6A8GH41</accession>
<dbReference type="SUPFAM" id="SSF53474">
    <property type="entry name" value="alpha/beta-Hydrolases"/>
    <property type="match status" value="1"/>
</dbReference>
<dbReference type="AlphaFoldDB" id="A0A6A8GH41"/>
<dbReference type="Gene3D" id="3.40.50.1820">
    <property type="entry name" value="alpha/beta hydrolase"/>
    <property type="match status" value="1"/>
</dbReference>
<dbReference type="PRINTS" id="PR00111">
    <property type="entry name" value="ABHYDROLASE"/>
</dbReference>
<dbReference type="InterPro" id="IPR029058">
    <property type="entry name" value="AB_hydrolase_fold"/>
</dbReference>
<organism evidence="2 3">
    <name type="scientific">Haloferax litoreum</name>
    <dbReference type="NCBI Taxonomy" id="2666140"/>
    <lineage>
        <taxon>Archaea</taxon>
        <taxon>Methanobacteriati</taxon>
        <taxon>Methanobacteriota</taxon>
        <taxon>Stenosarchaea group</taxon>
        <taxon>Halobacteria</taxon>
        <taxon>Halobacteriales</taxon>
        <taxon>Haloferacaceae</taxon>
        <taxon>Haloferax</taxon>
    </lineage>
</organism>
<evidence type="ECO:0000259" key="1">
    <source>
        <dbReference type="Pfam" id="PF00561"/>
    </source>
</evidence>
<dbReference type="InterPro" id="IPR050266">
    <property type="entry name" value="AB_hydrolase_sf"/>
</dbReference>
<evidence type="ECO:0000313" key="3">
    <source>
        <dbReference type="Proteomes" id="UP000439022"/>
    </source>
</evidence>